<dbReference type="InterPro" id="IPR050134">
    <property type="entry name" value="NAD-dep_sirtuin_deacylases"/>
</dbReference>
<evidence type="ECO:0000259" key="7">
    <source>
        <dbReference type="PROSITE" id="PS50305"/>
    </source>
</evidence>
<organism evidence="8 9">
    <name type="scientific">Crepidotus variabilis</name>
    <dbReference type="NCBI Taxonomy" id="179855"/>
    <lineage>
        <taxon>Eukaryota</taxon>
        <taxon>Fungi</taxon>
        <taxon>Dikarya</taxon>
        <taxon>Basidiomycota</taxon>
        <taxon>Agaricomycotina</taxon>
        <taxon>Agaricomycetes</taxon>
        <taxon>Agaricomycetidae</taxon>
        <taxon>Agaricales</taxon>
        <taxon>Agaricineae</taxon>
        <taxon>Crepidotaceae</taxon>
        <taxon>Crepidotus</taxon>
    </lineage>
</organism>
<keyword evidence="5" id="KW-0496">Mitochondrion</keyword>
<feature type="binding site" evidence="6">
    <location>
        <position position="175"/>
    </location>
    <ligand>
        <name>Zn(2+)</name>
        <dbReference type="ChEBI" id="CHEBI:29105"/>
    </ligand>
</feature>
<keyword evidence="4" id="KW-0520">NAD</keyword>
<dbReference type="AlphaFoldDB" id="A0A9P6EF92"/>
<keyword evidence="3" id="KW-0808">Transferase</keyword>
<reference evidence="8" key="1">
    <citation type="submission" date="2020-11" db="EMBL/GenBank/DDBJ databases">
        <authorList>
            <consortium name="DOE Joint Genome Institute"/>
            <person name="Ahrendt S."/>
            <person name="Riley R."/>
            <person name="Andreopoulos W."/>
            <person name="Labutti K."/>
            <person name="Pangilinan J."/>
            <person name="Ruiz-Duenas F.J."/>
            <person name="Barrasa J.M."/>
            <person name="Sanchez-Garcia M."/>
            <person name="Camarero S."/>
            <person name="Miyauchi S."/>
            <person name="Serrano A."/>
            <person name="Linde D."/>
            <person name="Babiker R."/>
            <person name="Drula E."/>
            <person name="Ayuso-Fernandez I."/>
            <person name="Pacheco R."/>
            <person name="Padilla G."/>
            <person name="Ferreira P."/>
            <person name="Barriuso J."/>
            <person name="Kellner H."/>
            <person name="Castanera R."/>
            <person name="Alfaro M."/>
            <person name="Ramirez L."/>
            <person name="Pisabarro A.G."/>
            <person name="Kuo A."/>
            <person name="Tritt A."/>
            <person name="Lipzen A."/>
            <person name="He G."/>
            <person name="Yan M."/>
            <person name="Ng V."/>
            <person name="Cullen D."/>
            <person name="Martin F."/>
            <person name="Rosso M.-N."/>
            <person name="Henrissat B."/>
            <person name="Hibbett D."/>
            <person name="Martinez A.T."/>
            <person name="Grigoriev I.V."/>
        </authorList>
    </citation>
    <scope>NUCLEOTIDE SEQUENCE</scope>
    <source>
        <strain evidence="8">CBS 506.95</strain>
    </source>
</reference>
<proteinExistence type="inferred from homology"/>
<evidence type="ECO:0000256" key="4">
    <source>
        <dbReference type="ARBA" id="ARBA00023027"/>
    </source>
</evidence>
<evidence type="ECO:0000256" key="2">
    <source>
        <dbReference type="ARBA" id="ARBA00006924"/>
    </source>
</evidence>
<dbReference type="GO" id="GO:0005634">
    <property type="term" value="C:nucleus"/>
    <property type="evidence" value="ECO:0007669"/>
    <property type="project" value="TreeGrafter"/>
</dbReference>
<dbReference type="OrthoDB" id="424302at2759"/>
<feature type="active site" description="Proton acceptor" evidence="6">
    <location>
        <position position="167"/>
    </location>
</feature>
<dbReference type="Gene3D" id="3.30.1600.10">
    <property type="entry name" value="SIR2/SIRT2 'Small Domain"/>
    <property type="match status" value="1"/>
</dbReference>
<dbReference type="GO" id="GO:0017136">
    <property type="term" value="F:histone deacetylase activity, NAD-dependent"/>
    <property type="evidence" value="ECO:0007669"/>
    <property type="project" value="TreeGrafter"/>
</dbReference>
<dbReference type="PANTHER" id="PTHR11085:SF10">
    <property type="entry name" value="NAD-DEPENDENT PROTEIN DEACYLASE SIRTUIN-5, MITOCHONDRIAL-RELATED"/>
    <property type="match status" value="1"/>
</dbReference>
<feature type="domain" description="Deacetylase sirtuin-type" evidence="7">
    <location>
        <begin position="26"/>
        <end position="314"/>
    </location>
</feature>
<evidence type="ECO:0000256" key="6">
    <source>
        <dbReference type="PROSITE-ProRule" id="PRU00236"/>
    </source>
</evidence>
<sequence length="314" mass="34595">MSVYVLFFHPHSSLTASLYNISGTLTRMPSDSIPDFRAALLESKQILVVTGAGLSAASGIPTFRGDGGLWRNYDVTALATPGGWAENQSRVWQFYHYRRELVLKASPNPAHYVLAKLAIPDFRYKIAPHSKLTHVTQNIDGLLRKAVDETKVSSGVSEESSEIVEMHGRLFDIVCTAHDCEYHEAKFDSPICPALGGTEKILADGITEPLVRRADLPHCPLCGQLCRPGVVWFGERPYRIKEILDLADEADLCIVVGTSALVQPASKLSQRVKDHGGRVAVFNLEQSNHSEEADFLFLGPCEQRLGEVFGETFS</sequence>
<evidence type="ECO:0000313" key="9">
    <source>
        <dbReference type="Proteomes" id="UP000807306"/>
    </source>
</evidence>
<comment type="subcellular location">
    <subcellularLocation>
        <location evidence="1">Mitochondrion</location>
    </subcellularLocation>
</comment>
<dbReference type="InterPro" id="IPR029035">
    <property type="entry name" value="DHS-like_NAD/FAD-binding_dom"/>
</dbReference>
<feature type="binding site" evidence="6">
    <location>
        <position position="180"/>
    </location>
    <ligand>
        <name>Zn(2+)</name>
        <dbReference type="ChEBI" id="CHEBI:29105"/>
    </ligand>
</feature>
<dbReference type="PANTHER" id="PTHR11085">
    <property type="entry name" value="NAD-DEPENDENT PROTEIN DEACYLASE SIRTUIN-5, MITOCHONDRIAL-RELATED"/>
    <property type="match status" value="1"/>
</dbReference>
<accession>A0A9P6EF92</accession>
<dbReference type="Pfam" id="PF02146">
    <property type="entry name" value="SIR2"/>
    <property type="match status" value="1"/>
</dbReference>
<evidence type="ECO:0000256" key="5">
    <source>
        <dbReference type="ARBA" id="ARBA00023128"/>
    </source>
</evidence>
<dbReference type="InterPro" id="IPR026591">
    <property type="entry name" value="Sirtuin_cat_small_dom_sf"/>
</dbReference>
<keyword evidence="6" id="KW-0862">Zinc</keyword>
<gene>
    <name evidence="8" type="ORF">CPB83DRAFT_855470</name>
</gene>
<evidence type="ECO:0000313" key="8">
    <source>
        <dbReference type="EMBL" id="KAF9527939.1"/>
    </source>
</evidence>
<dbReference type="GO" id="GO:0046872">
    <property type="term" value="F:metal ion binding"/>
    <property type="evidence" value="ECO:0007669"/>
    <property type="project" value="UniProtKB-KW"/>
</dbReference>
<name>A0A9P6EF92_9AGAR</name>
<keyword evidence="9" id="KW-1185">Reference proteome</keyword>
<dbReference type="Proteomes" id="UP000807306">
    <property type="component" value="Unassembled WGS sequence"/>
</dbReference>
<evidence type="ECO:0000256" key="3">
    <source>
        <dbReference type="ARBA" id="ARBA00022679"/>
    </source>
</evidence>
<evidence type="ECO:0000256" key="1">
    <source>
        <dbReference type="ARBA" id="ARBA00004173"/>
    </source>
</evidence>
<keyword evidence="6" id="KW-0479">Metal-binding</keyword>
<comment type="caution">
    <text evidence="8">The sequence shown here is derived from an EMBL/GenBank/DDBJ whole genome shotgun (WGS) entry which is preliminary data.</text>
</comment>
<feature type="binding site" evidence="6">
    <location>
        <position position="219"/>
    </location>
    <ligand>
        <name>Zn(2+)</name>
        <dbReference type="ChEBI" id="CHEBI:29105"/>
    </ligand>
</feature>
<protein>
    <submittedName>
        <fullName evidence="8">DHS-like NAD/FAD-binding domain-containing protein</fullName>
    </submittedName>
</protein>
<dbReference type="InterPro" id="IPR026590">
    <property type="entry name" value="Ssirtuin_cat_dom"/>
</dbReference>
<comment type="similarity">
    <text evidence="2">Belongs to the sirtuin family. Class I subfamily.</text>
</comment>
<dbReference type="Gene3D" id="3.40.50.1220">
    <property type="entry name" value="TPP-binding domain"/>
    <property type="match status" value="1"/>
</dbReference>
<feature type="binding site" evidence="6">
    <location>
        <position position="222"/>
    </location>
    <ligand>
        <name>Zn(2+)</name>
        <dbReference type="ChEBI" id="CHEBI:29105"/>
    </ligand>
</feature>
<dbReference type="PROSITE" id="PS50305">
    <property type="entry name" value="SIRTUIN"/>
    <property type="match status" value="1"/>
</dbReference>
<dbReference type="EMBL" id="MU157857">
    <property type="protein sequence ID" value="KAF9527939.1"/>
    <property type="molecule type" value="Genomic_DNA"/>
</dbReference>
<dbReference type="GO" id="GO:0005739">
    <property type="term" value="C:mitochondrion"/>
    <property type="evidence" value="ECO:0007669"/>
    <property type="project" value="UniProtKB-SubCell"/>
</dbReference>
<dbReference type="GO" id="GO:0070403">
    <property type="term" value="F:NAD+ binding"/>
    <property type="evidence" value="ECO:0007669"/>
    <property type="project" value="InterPro"/>
</dbReference>
<dbReference type="SUPFAM" id="SSF52467">
    <property type="entry name" value="DHS-like NAD/FAD-binding domain"/>
    <property type="match status" value="1"/>
</dbReference>
<dbReference type="InterPro" id="IPR003000">
    <property type="entry name" value="Sirtuin"/>
</dbReference>